<protein>
    <recommendedName>
        <fullName evidence="5">DUF3570 domain-containing protein</fullName>
    </recommendedName>
</protein>
<dbReference type="EMBL" id="BSSU01000001">
    <property type="protein sequence ID" value="GLX80656.1"/>
    <property type="molecule type" value="Genomic_DNA"/>
</dbReference>
<keyword evidence="4" id="KW-1185">Reference proteome</keyword>
<organism evidence="3 4">
    <name type="scientific">Thalassotalea eurytherma</name>
    <dbReference type="NCBI Taxonomy" id="1144278"/>
    <lineage>
        <taxon>Bacteria</taxon>
        <taxon>Pseudomonadati</taxon>
        <taxon>Pseudomonadota</taxon>
        <taxon>Gammaproteobacteria</taxon>
        <taxon>Alteromonadales</taxon>
        <taxon>Colwelliaceae</taxon>
        <taxon>Thalassotalea</taxon>
    </lineage>
</organism>
<evidence type="ECO:0000313" key="4">
    <source>
        <dbReference type="Proteomes" id="UP001157133"/>
    </source>
</evidence>
<keyword evidence="2" id="KW-0732">Signal</keyword>
<sequence>MVRRKKLFLLTFILVSLLCFEVRSQDSDKSKSVTKEGSIQNDSKTDSVTIRPASSEKTPPVTEQQKITIQENQPTDEITQQTIDTIEAIEQKILRPIPRVKAISEIEVSPEVDDWISQVHENITNRVHESAIWFDGFFNDQEENELTPQSLARISTSWLPRARDWSEVKVRFKLKVRLPYFENKVDVIFSDDDDQDQLPLESAQTKGSFEDDSFAAAVRYIHSQNQNIFSDTRVGISGGALFVRTRHKRNYVWRDKHSFVFTPSAYYYTDDGLGARLLLEYDYQLNPDHQFRINYSIRGSEAFSGIRWKHGVYYLRHLSDKEASVAGLLVEGERNGENGFLIENYTLSYRYRFNAIKKWLFFEIEPFMEWPEEVDYKATPGIALKVEGYFAKG</sequence>
<evidence type="ECO:0008006" key="5">
    <source>
        <dbReference type="Google" id="ProtNLM"/>
    </source>
</evidence>
<comment type="caution">
    <text evidence="3">The sequence shown here is derived from an EMBL/GenBank/DDBJ whole genome shotgun (WGS) entry which is preliminary data.</text>
</comment>
<dbReference type="Proteomes" id="UP001157133">
    <property type="component" value="Unassembled WGS sequence"/>
</dbReference>
<feature type="chain" id="PRO_5046653322" description="DUF3570 domain-containing protein" evidence="2">
    <location>
        <begin position="25"/>
        <end position="393"/>
    </location>
</feature>
<feature type="compositionally biased region" description="Polar residues" evidence="1">
    <location>
        <begin position="35"/>
        <end position="48"/>
    </location>
</feature>
<evidence type="ECO:0000256" key="1">
    <source>
        <dbReference type="SAM" id="MobiDB-lite"/>
    </source>
</evidence>
<name>A0ABQ6H193_9GAMM</name>
<feature type="region of interest" description="Disordered" evidence="1">
    <location>
        <begin position="30"/>
        <end position="68"/>
    </location>
</feature>
<reference evidence="3 4" key="1">
    <citation type="submission" date="2023-03" db="EMBL/GenBank/DDBJ databases">
        <title>Draft genome sequence of Thalassotalea eurytherma JCM 18482T.</title>
        <authorList>
            <person name="Sawabe T."/>
        </authorList>
    </citation>
    <scope>NUCLEOTIDE SEQUENCE [LARGE SCALE GENOMIC DNA]</scope>
    <source>
        <strain evidence="3 4">JCM 18482</strain>
    </source>
</reference>
<feature type="signal peptide" evidence="2">
    <location>
        <begin position="1"/>
        <end position="24"/>
    </location>
</feature>
<evidence type="ECO:0000313" key="3">
    <source>
        <dbReference type="EMBL" id="GLX80656.1"/>
    </source>
</evidence>
<dbReference type="RefSeq" id="WP_284205971.1">
    <property type="nucleotide sequence ID" value="NZ_BSSU01000001.1"/>
</dbReference>
<gene>
    <name evidence="3" type="ORF">theurythT_01080</name>
</gene>
<evidence type="ECO:0000256" key="2">
    <source>
        <dbReference type="SAM" id="SignalP"/>
    </source>
</evidence>
<feature type="compositionally biased region" description="Polar residues" evidence="1">
    <location>
        <begin position="55"/>
        <end position="68"/>
    </location>
</feature>
<accession>A0ABQ6H193</accession>
<proteinExistence type="predicted"/>